<comment type="caution">
    <text evidence="1">The sequence shown here is derived from an EMBL/GenBank/DDBJ whole genome shotgun (WGS) entry which is preliminary data.</text>
</comment>
<evidence type="ECO:0000313" key="2">
    <source>
        <dbReference type="Proteomes" id="UP001314229"/>
    </source>
</evidence>
<organism evidence="1 2">
    <name type="scientific">Scomber scombrus</name>
    <name type="common">Atlantic mackerel</name>
    <name type="synonym">Scomber vernalis</name>
    <dbReference type="NCBI Taxonomy" id="13677"/>
    <lineage>
        <taxon>Eukaryota</taxon>
        <taxon>Metazoa</taxon>
        <taxon>Chordata</taxon>
        <taxon>Craniata</taxon>
        <taxon>Vertebrata</taxon>
        <taxon>Euteleostomi</taxon>
        <taxon>Actinopterygii</taxon>
        <taxon>Neopterygii</taxon>
        <taxon>Teleostei</taxon>
        <taxon>Neoteleostei</taxon>
        <taxon>Acanthomorphata</taxon>
        <taxon>Pelagiaria</taxon>
        <taxon>Scombriformes</taxon>
        <taxon>Scombridae</taxon>
        <taxon>Scomber</taxon>
    </lineage>
</organism>
<sequence>MMCLDSSSTLKITKQPKMIHWRSNCVTHSTEGDRQHRLHPAVLHRSHYALLVHQSAAGQRPELHVFDSHRHELGVRVWPELHHEDPVGVSGFTAHFGPCSGHSAVILFNTVLL</sequence>
<dbReference type="EMBL" id="CAWUFR010000860">
    <property type="protein sequence ID" value="CAK6981647.1"/>
    <property type="molecule type" value="Genomic_DNA"/>
</dbReference>
<gene>
    <name evidence="1" type="ORF">FSCOSCO3_A003686</name>
</gene>
<dbReference type="AlphaFoldDB" id="A0AAV1QFC1"/>
<dbReference type="Proteomes" id="UP001314229">
    <property type="component" value="Unassembled WGS sequence"/>
</dbReference>
<accession>A0AAV1QFC1</accession>
<keyword evidence="2" id="KW-1185">Reference proteome</keyword>
<evidence type="ECO:0000313" key="1">
    <source>
        <dbReference type="EMBL" id="CAK6981647.1"/>
    </source>
</evidence>
<proteinExistence type="predicted"/>
<protein>
    <submittedName>
        <fullName evidence="1">Uncharacterized protein</fullName>
    </submittedName>
</protein>
<reference evidence="1 2" key="1">
    <citation type="submission" date="2024-01" db="EMBL/GenBank/DDBJ databases">
        <authorList>
            <person name="Alioto T."/>
            <person name="Alioto T."/>
            <person name="Gomez Garrido J."/>
        </authorList>
    </citation>
    <scope>NUCLEOTIDE SEQUENCE [LARGE SCALE GENOMIC DNA]</scope>
</reference>
<name>A0AAV1QFC1_SCOSC</name>